<dbReference type="InterPro" id="IPR050638">
    <property type="entry name" value="AA-Vitamin_Transporters"/>
</dbReference>
<dbReference type="Pfam" id="PF00892">
    <property type="entry name" value="EamA"/>
    <property type="match status" value="2"/>
</dbReference>
<evidence type="ECO:0000313" key="9">
    <source>
        <dbReference type="Proteomes" id="UP000757435"/>
    </source>
</evidence>
<reference evidence="8" key="2">
    <citation type="journal article" date="2022" name="Microbiol. Resour. Announc.">
        <title>Metagenome Sequencing to Explore Phylogenomics of Terrestrial Cyanobacteria.</title>
        <authorList>
            <person name="Ward R.D."/>
            <person name="Stajich J.E."/>
            <person name="Johansen J.R."/>
            <person name="Huntemann M."/>
            <person name="Clum A."/>
            <person name="Foster B."/>
            <person name="Foster B."/>
            <person name="Roux S."/>
            <person name="Palaniappan K."/>
            <person name="Varghese N."/>
            <person name="Mukherjee S."/>
            <person name="Reddy T.B.K."/>
            <person name="Daum C."/>
            <person name="Copeland A."/>
            <person name="Chen I.A."/>
            <person name="Ivanova N.N."/>
            <person name="Kyrpides N.C."/>
            <person name="Shapiro N."/>
            <person name="Eloe-Fadrosh E.A."/>
            <person name="Pietrasiak N."/>
        </authorList>
    </citation>
    <scope>NUCLEOTIDE SEQUENCE</scope>
    <source>
        <strain evidence="8">UHER 2000/2452</strain>
    </source>
</reference>
<dbReference type="AlphaFoldDB" id="A0A951QAJ9"/>
<feature type="transmembrane region" description="Helical" evidence="6">
    <location>
        <begin position="21"/>
        <end position="40"/>
    </location>
</feature>
<dbReference type="GO" id="GO:0016020">
    <property type="term" value="C:membrane"/>
    <property type="evidence" value="ECO:0007669"/>
    <property type="project" value="UniProtKB-SubCell"/>
</dbReference>
<feature type="transmembrane region" description="Helical" evidence="6">
    <location>
        <begin position="109"/>
        <end position="129"/>
    </location>
</feature>
<evidence type="ECO:0000256" key="3">
    <source>
        <dbReference type="ARBA" id="ARBA00022692"/>
    </source>
</evidence>
<feature type="transmembrane region" description="Helical" evidence="6">
    <location>
        <begin position="84"/>
        <end position="103"/>
    </location>
</feature>
<feature type="transmembrane region" description="Helical" evidence="6">
    <location>
        <begin position="136"/>
        <end position="155"/>
    </location>
</feature>
<keyword evidence="3 6" id="KW-0812">Transmembrane</keyword>
<feature type="transmembrane region" description="Helical" evidence="6">
    <location>
        <begin position="280"/>
        <end position="297"/>
    </location>
</feature>
<feature type="domain" description="EamA" evidence="7">
    <location>
        <begin position="164"/>
        <end position="296"/>
    </location>
</feature>
<keyword evidence="5 6" id="KW-0472">Membrane</keyword>
<feature type="transmembrane region" description="Helical" evidence="6">
    <location>
        <begin position="193"/>
        <end position="215"/>
    </location>
</feature>
<dbReference type="InterPro" id="IPR000620">
    <property type="entry name" value="EamA_dom"/>
</dbReference>
<feature type="transmembrane region" description="Helical" evidence="6">
    <location>
        <begin position="161"/>
        <end position="181"/>
    </location>
</feature>
<keyword evidence="4 6" id="KW-1133">Transmembrane helix</keyword>
<evidence type="ECO:0000256" key="5">
    <source>
        <dbReference type="ARBA" id="ARBA00023136"/>
    </source>
</evidence>
<evidence type="ECO:0000256" key="1">
    <source>
        <dbReference type="ARBA" id="ARBA00004141"/>
    </source>
</evidence>
<organism evidence="8 9">
    <name type="scientific">Drouetiella hepatica Uher 2000/2452</name>
    <dbReference type="NCBI Taxonomy" id="904376"/>
    <lineage>
        <taxon>Bacteria</taxon>
        <taxon>Bacillati</taxon>
        <taxon>Cyanobacteriota</taxon>
        <taxon>Cyanophyceae</taxon>
        <taxon>Oculatellales</taxon>
        <taxon>Oculatellaceae</taxon>
        <taxon>Drouetiella</taxon>
    </lineage>
</organism>
<comment type="subcellular location">
    <subcellularLocation>
        <location evidence="1">Membrane</location>
        <topology evidence="1">Multi-pass membrane protein</topology>
    </subcellularLocation>
</comment>
<dbReference type="EMBL" id="JAHHHD010000009">
    <property type="protein sequence ID" value="MBW4659039.1"/>
    <property type="molecule type" value="Genomic_DNA"/>
</dbReference>
<protein>
    <submittedName>
        <fullName evidence="8">DMT family transporter</fullName>
    </submittedName>
</protein>
<evidence type="ECO:0000256" key="2">
    <source>
        <dbReference type="ARBA" id="ARBA00007362"/>
    </source>
</evidence>
<feature type="transmembrane region" description="Helical" evidence="6">
    <location>
        <begin position="227"/>
        <end position="246"/>
    </location>
</feature>
<proteinExistence type="inferred from homology"/>
<name>A0A951QAJ9_9CYAN</name>
<reference evidence="8" key="1">
    <citation type="submission" date="2021-05" db="EMBL/GenBank/DDBJ databases">
        <authorList>
            <person name="Pietrasiak N."/>
            <person name="Ward R."/>
            <person name="Stajich J.E."/>
            <person name="Kurbessoian T."/>
        </authorList>
    </citation>
    <scope>NUCLEOTIDE SEQUENCE</scope>
    <source>
        <strain evidence="8">UHER 2000/2452</strain>
    </source>
</reference>
<evidence type="ECO:0000259" key="7">
    <source>
        <dbReference type="Pfam" id="PF00892"/>
    </source>
</evidence>
<evidence type="ECO:0000256" key="4">
    <source>
        <dbReference type="ARBA" id="ARBA00022989"/>
    </source>
</evidence>
<dbReference type="PANTHER" id="PTHR32322">
    <property type="entry name" value="INNER MEMBRANE TRANSPORTER"/>
    <property type="match status" value="1"/>
</dbReference>
<evidence type="ECO:0000313" key="8">
    <source>
        <dbReference type="EMBL" id="MBW4659039.1"/>
    </source>
</evidence>
<gene>
    <name evidence="8" type="ORF">KME15_10215</name>
</gene>
<comment type="caution">
    <text evidence="8">The sequence shown here is derived from an EMBL/GenBank/DDBJ whole genome shotgun (WGS) entry which is preliminary data.</text>
</comment>
<comment type="similarity">
    <text evidence="2">Belongs to the EamA transporter family.</text>
</comment>
<sequence>MSIKPGDPLAHPAPKDIDLETLGLAYGFLGVLTFSLSLPATRLAVADLDSTFVGLGRAIVASVLAALLLKITRQPLPAQRHLPNLFIVVAGVIVGFPVLSAWAMQSLPASHGAIVLGILPLATALAGAFRAGDRPSAAFWLCSSLGSAIVVGFTVVTGGGVIQIADLALLGAVAAAALGYAEGGRLSRELGGWQVICWALVLSAPVLAVPVAIVVAQQGLHASWSAWLGFGYVSLFSMFLGFFAWYHGLAIGGVARVSQMQLLQPFLTLFASALFLRERITVLAVMTALVVVALVFLGKRAPIARAGDRI</sequence>
<evidence type="ECO:0000256" key="6">
    <source>
        <dbReference type="SAM" id="Phobius"/>
    </source>
</evidence>
<dbReference type="InterPro" id="IPR037185">
    <property type="entry name" value="EmrE-like"/>
</dbReference>
<dbReference type="PANTHER" id="PTHR32322:SF2">
    <property type="entry name" value="EAMA DOMAIN-CONTAINING PROTEIN"/>
    <property type="match status" value="1"/>
</dbReference>
<dbReference type="SUPFAM" id="SSF103481">
    <property type="entry name" value="Multidrug resistance efflux transporter EmrE"/>
    <property type="match status" value="2"/>
</dbReference>
<feature type="transmembrane region" description="Helical" evidence="6">
    <location>
        <begin position="52"/>
        <end position="72"/>
    </location>
</feature>
<dbReference type="Proteomes" id="UP000757435">
    <property type="component" value="Unassembled WGS sequence"/>
</dbReference>
<feature type="domain" description="EamA" evidence="7">
    <location>
        <begin position="22"/>
        <end position="148"/>
    </location>
</feature>
<accession>A0A951QAJ9</accession>